<proteinExistence type="predicted"/>
<evidence type="ECO:0000313" key="1">
    <source>
        <dbReference type="EMBL" id="GGG06090.1"/>
    </source>
</evidence>
<organism evidence="1 2">
    <name type="scientific">Paenibacillus albidus</name>
    <dbReference type="NCBI Taxonomy" id="2041023"/>
    <lineage>
        <taxon>Bacteria</taxon>
        <taxon>Bacillati</taxon>
        <taxon>Bacillota</taxon>
        <taxon>Bacilli</taxon>
        <taxon>Bacillales</taxon>
        <taxon>Paenibacillaceae</taxon>
        <taxon>Paenibacillus</taxon>
    </lineage>
</organism>
<accession>A0A917CZT3</accession>
<evidence type="ECO:0000313" key="2">
    <source>
        <dbReference type="Proteomes" id="UP000637643"/>
    </source>
</evidence>
<dbReference type="AlphaFoldDB" id="A0A917CZT3"/>
<dbReference type="EMBL" id="BMKR01000040">
    <property type="protein sequence ID" value="GGG06090.1"/>
    <property type="molecule type" value="Genomic_DNA"/>
</dbReference>
<name>A0A917CZT3_9BACL</name>
<comment type="caution">
    <text evidence="1">The sequence shown here is derived from an EMBL/GenBank/DDBJ whole genome shotgun (WGS) entry which is preliminary data.</text>
</comment>
<reference evidence="1" key="1">
    <citation type="journal article" date="2014" name="Int. J. Syst. Evol. Microbiol.">
        <title>Complete genome sequence of Corynebacterium casei LMG S-19264T (=DSM 44701T), isolated from a smear-ripened cheese.</title>
        <authorList>
            <consortium name="US DOE Joint Genome Institute (JGI-PGF)"/>
            <person name="Walter F."/>
            <person name="Albersmeier A."/>
            <person name="Kalinowski J."/>
            <person name="Ruckert C."/>
        </authorList>
    </citation>
    <scope>NUCLEOTIDE SEQUENCE</scope>
    <source>
        <strain evidence="1">CGMCC 1.16134</strain>
    </source>
</reference>
<protein>
    <submittedName>
        <fullName evidence="1">Uncharacterized protein</fullName>
    </submittedName>
</protein>
<gene>
    <name evidence="1" type="ORF">GCM10010912_58420</name>
</gene>
<dbReference type="Proteomes" id="UP000637643">
    <property type="component" value="Unassembled WGS sequence"/>
</dbReference>
<sequence length="83" mass="9172">MENVGVYDISLLTPKYRKTKIHMNKRATNDCSRPIHNPSIATSFISPAPIEPGLNMKIRNITKAGIMPIKYSGLNSSLSNNSI</sequence>
<keyword evidence="2" id="KW-1185">Reference proteome</keyword>
<reference evidence="1" key="2">
    <citation type="submission" date="2020-09" db="EMBL/GenBank/DDBJ databases">
        <authorList>
            <person name="Sun Q."/>
            <person name="Zhou Y."/>
        </authorList>
    </citation>
    <scope>NUCLEOTIDE SEQUENCE</scope>
    <source>
        <strain evidence="1">CGMCC 1.16134</strain>
    </source>
</reference>